<keyword evidence="3" id="KW-1185">Reference proteome</keyword>
<name>A0ABQ2Y9V9_9ACTN</name>
<evidence type="ECO:0000313" key="2">
    <source>
        <dbReference type="EMBL" id="GGX75795.1"/>
    </source>
</evidence>
<comment type="caution">
    <text evidence="2">The sequence shown here is derived from an EMBL/GenBank/DDBJ whole genome shotgun (WGS) entry which is preliminary data.</text>
</comment>
<protein>
    <submittedName>
        <fullName evidence="2">Uncharacterized protein</fullName>
    </submittedName>
</protein>
<organism evidence="2 3">
    <name type="scientific">Streptomyces hiroshimensis</name>
    <dbReference type="NCBI Taxonomy" id="66424"/>
    <lineage>
        <taxon>Bacteria</taxon>
        <taxon>Bacillati</taxon>
        <taxon>Actinomycetota</taxon>
        <taxon>Actinomycetes</taxon>
        <taxon>Kitasatosporales</taxon>
        <taxon>Streptomycetaceae</taxon>
        <taxon>Streptomyces</taxon>
    </lineage>
</organism>
<evidence type="ECO:0000313" key="3">
    <source>
        <dbReference type="Proteomes" id="UP000659223"/>
    </source>
</evidence>
<evidence type="ECO:0000256" key="1">
    <source>
        <dbReference type="SAM" id="MobiDB-lite"/>
    </source>
</evidence>
<gene>
    <name evidence="2" type="ORF">GCM10010324_21630</name>
</gene>
<sequence>MIPYRLLAQSMPHPDAAFSLEPLGLRDQPSFQGRNHAVALALWKACRRIRPDNPASERTSSSPVHPSRLIGLAAQQTPARWGSTGQKATAEQGLDQHHRIC</sequence>
<proteinExistence type="predicted"/>
<dbReference type="EMBL" id="BMUT01000003">
    <property type="protein sequence ID" value="GGX75795.1"/>
    <property type="molecule type" value="Genomic_DNA"/>
</dbReference>
<feature type="region of interest" description="Disordered" evidence="1">
    <location>
        <begin position="76"/>
        <end position="101"/>
    </location>
</feature>
<accession>A0ABQ2Y9V9</accession>
<reference evidence="3" key="1">
    <citation type="journal article" date="2019" name="Int. J. Syst. Evol. Microbiol.">
        <title>The Global Catalogue of Microorganisms (GCM) 10K type strain sequencing project: providing services to taxonomists for standard genome sequencing and annotation.</title>
        <authorList>
            <consortium name="The Broad Institute Genomics Platform"/>
            <consortium name="The Broad Institute Genome Sequencing Center for Infectious Disease"/>
            <person name="Wu L."/>
            <person name="Ma J."/>
        </authorList>
    </citation>
    <scope>NUCLEOTIDE SEQUENCE [LARGE SCALE GENOMIC DNA]</scope>
    <source>
        <strain evidence="3">JCM 4586</strain>
    </source>
</reference>
<feature type="compositionally biased region" description="Polar residues" evidence="1">
    <location>
        <begin position="76"/>
        <end position="89"/>
    </location>
</feature>
<dbReference type="Proteomes" id="UP000659223">
    <property type="component" value="Unassembled WGS sequence"/>
</dbReference>